<protein>
    <submittedName>
        <fullName evidence="1">Uncharacterized protein</fullName>
    </submittedName>
</protein>
<sequence>MSPSTYRDNVPSRMRKIVYMITSTIPFTGRRIKQKIPCHQASKIFPASRRKQPSQAFTTTNGNRMHVRLAILPQQETYPSAFQNASAPIHINHRHHPTHIKTRICIHTCVCNAVRVRVCTDKQINAQRKNMQNVSIRNKREPNGIVRITGLRGMGRRT</sequence>
<proteinExistence type="predicted"/>
<gene>
    <name evidence="1" type="ORF">PDIGIT_LOCUS10787</name>
</gene>
<dbReference type="AlphaFoldDB" id="A0A9W4UJB3"/>
<reference evidence="1" key="1">
    <citation type="submission" date="2023-01" db="EMBL/GenBank/DDBJ databases">
        <authorList>
            <person name="Van Ghelder C."/>
            <person name="Rancurel C."/>
        </authorList>
    </citation>
    <scope>NUCLEOTIDE SEQUENCE</scope>
    <source>
        <strain evidence="1">CNCM I-4278</strain>
    </source>
</reference>
<evidence type="ECO:0000313" key="2">
    <source>
        <dbReference type="Proteomes" id="UP001152607"/>
    </source>
</evidence>
<accession>A0A9W4UJB3</accession>
<dbReference type="Proteomes" id="UP001152607">
    <property type="component" value="Unassembled WGS sequence"/>
</dbReference>
<keyword evidence="2" id="KW-1185">Reference proteome</keyword>
<organism evidence="1 2">
    <name type="scientific">Periconia digitata</name>
    <dbReference type="NCBI Taxonomy" id="1303443"/>
    <lineage>
        <taxon>Eukaryota</taxon>
        <taxon>Fungi</taxon>
        <taxon>Dikarya</taxon>
        <taxon>Ascomycota</taxon>
        <taxon>Pezizomycotina</taxon>
        <taxon>Dothideomycetes</taxon>
        <taxon>Pleosporomycetidae</taxon>
        <taxon>Pleosporales</taxon>
        <taxon>Massarineae</taxon>
        <taxon>Periconiaceae</taxon>
        <taxon>Periconia</taxon>
    </lineage>
</organism>
<dbReference type="EMBL" id="CAOQHR010000007">
    <property type="protein sequence ID" value="CAI6337673.1"/>
    <property type="molecule type" value="Genomic_DNA"/>
</dbReference>
<name>A0A9W4UJB3_9PLEO</name>
<comment type="caution">
    <text evidence="1">The sequence shown here is derived from an EMBL/GenBank/DDBJ whole genome shotgun (WGS) entry which is preliminary data.</text>
</comment>
<evidence type="ECO:0000313" key="1">
    <source>
        <dbReference type="EMBL" id="CAI6337673.1"/>
    </source>
</evidence>